<sequence>MLLFLLPGSGDRLAKFSTALLSFALVGLGNLIAPIAVAAQNIPLRQGVHFYGESAQPGVVGQEYFIFQVRGDQLRGAFFAYYSEFACTHGTVSAQALNLVVEDSYGEQPPNRFALALVPRSPVARSGNNIDLTLQGLEEISTVGTTEQDILAACL</sequence>
<keyword evidence="1" id="KW-1133">Transmembrane helix</keyword>
<reference evidence="2 3" key="1">
    <citation type="submission" date="2020-10" db="EMBL/GenBank/DDBJ databases">
        <authorList>
            <person name="Castelo-Branco R."/>
            <person name="Eusebio N."/>
            <person name="Adriana R."/>
            <person name="Vieira A."/>
            <person name="Brugerolle De Fraissinette N."/>
            <person name="Rezende De Castro R."/>
            <person name="Schneider M.P."/>
            <person name="Vasconcelos V."/>
            <person name="Leao P.N."/>
        </authorList>
    </citation>
    <scope>NUCLEOTIDE SEQUENCE [LARGE SCALE GENOMIC DNA]</scope>
    <source>
        <strain evidence="2 3">LEGE 00031</strain>
    </source>
</reference>
<dbReference type="Proteomes" id="UP000658720">
    <property type="component" value="Unassembled WGS sequence"/>
</dbReference>
<keyword evidence="3" id="KW-1185">Reference proteome</keyword>
<comment type="caution">
    <text evidence="2">The sequence shown here is derived from an EMBL/GenBank/DDBJ whole genome shotgun (WGS) entry which is preliminary data.</text>
</comment>
<evidence type="ECO:0000256" key="1">
    <source>
        <dbReference type="SAM" id="Phobius"/>
    </source>
</evidence>
<proteinExistence type="predicted"/>
<name>A0ABR9VRI3_9SYNC</name>
<keyword evidence="1" id="KW-0472">Membrane</keyword>
<feature type="transmembrane region" description="Helical" evidence="1">
    <location>
        <begin position="20"/>
        <end position="39"/>
    </location>
</feature>
<evidence type="ECO:0000313" key="3">
    <source>
        <dbReference type="Proteomes" id="UP000658720"/>
    </source>
</evidence>
<keyword evidence="1" id="KW-0812">Transmembrane</keyword>
<dbReference type="EMBL" id="JADEVV010000021">
    <property type="protein sequence ID" value="MBE9253959.1"/>
    <property type="molecule type" value="Genomic_DNA"/>
</dbReference>
<dbReference type="RefSeq" id="WP_190599522.1">
    <property type="nucleotide sequence ID" value="NZ_JADEVV010000021.1"/>
</dbReference>
<organism evidence="2 3">
    <name type="scientific">Synechocystis salina LEGE 00031</name>
    <dbReference type="NCBI Taxonomy" id="1828736"/>
    <lineage>
        <taxon>Bacteria</taxon>
        <taxon>Bacillati</taxon>
        <taxon>Cyanobacteriota</taxon>
        <taxon>Cyanophyceae</taxon>
        <taxon>Synechococcales</taxon>
        <taxon>Merismopediaceae</taxon>
        <taxon>Synechocystis</taxon>
    </lineage>
</organism>
<evidence type="ECO:0000313" key="2">
    <source>
        <dbReference type="EMBL" id="MBE9253959.1"/>
    </source>
</evidence>
<protein>
    <submittedName>
        <fullName evidence="2">Uncharacterized protein</fullName>
    </submittedName>
</protein>
<gene>
    <name evidence="2" type="ORF">IQ217_08895</name>
</gene>
<accession>A0ABR9VRI3</accession>